<dbReference type="RefSeq" id="WP_063262940.1">
    <property type="nucleotide sequence ID" value="NZ_LJKE01000104.1"/>
</dbReference>
<evidence type="ECO:0000313" key="1">
    <source>
        <dbReference type="EMBL" id="KZD55679.1"/>
    </source>
</evidence>
<dbReference type="Proteomes" id="UP000076482">
    <property type="component" value="Unassembled WGS sequence"/>
</dbReference>
<organism evidence="1 2">
    <name type="scientific">Bacillus cereus</name>
    <dbReference type="NCBI Taxonomy" id="1396"/>
    <lineage>
        <taxon>Bacteria</taxon>
        <taxon>Bacillati</taxon>
        <taxon>Bacillota</taxon>
        <taxon>Bacilli</taxon>
        <taxon>Bacillales</taxon>
        <taxon>Bacillaceae</taxon>
        <taxon>Bacillus</taxon>
        <taxon>Bacillus cereus group</taxon>
    </lineage>
</organism>
<dbReference type="PATRIC" id="fig|1396.535.peg.5991"/>
<sequence>MTLTIDRNAKKVSKLDVIKDIGDILVVTVYAADEGSRVYGDIHTDKSLVLGTCEDNGDILQGYGVLDKKTHQVLDPFESWYDSLDEALEDIKRNTNND</sequence>
<gene>
    <name evidence="1" type="ORF">B4088_5424</name>
</gene>
<proteinExistence type="predicted"/>
<protein>
    <submittedName>
        <fullName evidence="1">Uncharacterized protein</fullName>
    </submittedName>
</protein>
<name>A0A164LCV7_BACCE</name>
<dbReference type="EMBL" id="LJKE01000104">
    <property type="protein sequence ID" value="KZD55679.1"/>
    <property type="molecule type" value="Genomic_DNA"/>
</dbReference>
<reference evidence="1 2" key="1">
    <citation type="submission" date="2015-09" db="EMBL/GenBank/DDBJ databases">
        <title>Bacillus cereus food isolates.</title>
        <authorList>
            <person name="Boekhorst J."/>
        </authorList>
    </citation>
    <scope>NUCLEOTIDE SEQUENCE [LARGE SCALE GENOMIC DNA]</scope>
    <source>
        <strain evidence="1 2">B4088</strain>
    </source>
</reference>
<accession>A0A164LCV7</accession>
<evidence type="ECO:0000313" key="2">
    <source>
        <dbReference type="Proteomes" id="UP000076482"/>
    </source>
</evidence>
<dbReference type="AlphaFoldDB" id="A0A164LCV7"/>
<comment type="caution">
    <text evidence="1">The sequence shown here is derived from an EMBL/GenBank/DDBJ whole genome shotgun (WGS) entry which is preliminary data.</text>
</comment>